<gene>
    <name evidence="1" type="ordered locus">BCAH187_A1266</name>
</gene>
<reference evidence="1 2" key="1">
    <citation type="submission" date="2008-10" db="EMBL/GenBank/DDBJ databases">
        <title>Genome sequence of Bacillus cereus AH187.</title>
        <authorList>
            <person name="Dodson R.J."/>
            <person name="Durkin A.S."/>
            <person name="Rosovitz M.J."/>
            <person name="Rasko D.A."/>
            <person name="Kolsto A.B."/>
            <person name="Okstad O.A."/>
            <person name="Ravel J."/>
            <person name="Sutton G."/>
        </authorList>
    </citation>
    <scope>NUCLEOTIDE SEQUENCE [LARGE SCALE GENOMIC DNA]</scope>
    <source>
        <strain evidence="1 2">AH187</strain>
    </source>
</reference>
<dbReference type="AlphaFoldDB" id="B7HZN4"/>
<evidence type="ECO:0000313" key="2">
    <source>
        <dbReference type="Proteomes" id="UP000002214"/>
    </source>
</evidence>
<dbReference type="Proteomes" id="UP000002214">
    <property type="component" value="Chromosome"/>
</dbReference>
<dbReference type="Pfam" id="PF17428">
    <property type="entry name" value="DUF5412"/>
    <property type="match status" value="1"/>
</dbReference>
<protein>
    <submittedName>
        <fullName evidence="1">Uncharacterized protein</fullName>
    </submittedName>
</protein>
<dbReference type="KEGG" id="bcr:BCAH187_A1266"/>
<organism evidence="1 2">
    <name type="scientific">Bacillus cereus (strain AH187)</name>
    <dbReference type="NCBI Taxonomy" id="405534"/>
    <lineage>
        <taxon>Bacteria</taxon>
        <taxon>Bacillati</taxon>
        <taxon>Bacillota</taxon>
        <taxon>Bacilli</taxon>
        <taxon>Bacillales</taxon>
        <taxon>Bacillaceae</taxon>
        <taxon>Bacillus</taxon>
        <taxon>Bacillus cereus group</taxon>
    </lineage>
</organism>
<dbReference type="InterPro" id="IPR035406">
    <property type="entry name" value="DUF5412"/>
</dbReference>
<sequence>MNKKNIYWNYREETATVKWLDDHTLMINKHKLNVETDTYDFRKN</sequence>
<dbReference type="HOGENOM" id="CLU_3211988_0_0_9"/>
<evidence type="ECO:0000313" key="1">
    <source>
        <dbReference type="EMBL" id="ACJ82284.1"/>
    </source>
</evidence>
<proteinExistence type="predicted"/>
<name>B7HZN4_BACC7</name>
<accession>B7HZN4</accession>
<dbReference type="EMBL" id="CP001177">
    <property type="protein sequence ID" value="ACJ82284.1"/>
    <property type="molecule type" value="Genomic_DNA"/>
</dbReference>